<evidence type="ECO:0000256" key="3">
    <source>
        <dbReference type="SAM" id="MobiDB-lite"/>
    </source>
</evidence>
<dbReference type="STRING" id="157072.A0A024TYB2"/>
<gene>
    <name evidence="6" type="ORF">H310_08558</name>
</gene>
<evidence type="ECO:0000313" key="6">
    <source>
        <dbReference type="EMBL" id="ETV99155.1"/>
    </source>
</evidence>
<reference evidence="6" key="1">
    <citation type="submission" date="2013-12" db="EMBL/GenBank/DDBJ databases">
        <title>The Genome Sequence of Aphanomyces invadans NJM9701.</title>
        <authorList>
            <consortium name="The Broad Institute Genomics Platform"/>
            <person name="Russ C."/>
            <person name="Tyler B."/>
            <person name="van West P."/>
            <person name="Dieguez-Uribeondo J."/>
            <person name="Young S.K."/>
            <person name="Zeng Q."/>
            <person name="Gargeya S."/>
            <person name="Fitzgerald M."/>
            <person name="Abouelleil A."/>
            <person name="Alvarado L."/>
            <person name="Chapman S.B."/>
            <person name="Gainer-Dewar J."/>
            <person name="Goldberg J."/>
            <person name="Griggs A."/>
            <person name="Gujja S."/>
            <person name="Hansen M."/>
            <person name="Howarth C."/>
            <person name="Imamovic A."/>
            <person name="Ireland A."/>
            <person name="Larimer J."/>
            <person name="McCowan C."/>
            <person name="Murphy C."/>
            <person name="Pearson M."/>
            <person name="Poon T.W."/>
            <person name="Priest M."/>
            <person name="Roberts A."/>
            <person name="Saif S."/>
            <person name="Shea T."/>
            <person name="Sykes S."/>
            <person name="Wortman J."/>
            <person name="Nusbaum C."/>
            <person name="Birren B."/>
        </authorList>
    </citation>
    <scope>NUCLEOTIDE SEQUENCE [LARGE SCALE GENOMIC DNA]</scope>
    <source>
        <strain evidence="6">NJM9701</strain>
    </source>
</reference>
<dbReference type="SMART" id="SM01332">
    <property type="entry name" value="Cyclin_C"/>
    <property type="match status" value="1"/>
</dbReference>
<feature type="domain" description="Cyclin C-terminal" evidence="5">
    <location>
        <begin position="178"/>
        <end position="308"/>
    </location>
</feature>
<dbReference type="InterPro" id="IPR039361">
    <property type="entry name" value="Cyclin"/>
</dbReference>
<comment type="similarity">
    <text evidence="2">Belongs to the cyclin family.</text>
</comment>
<dbReference type="SMART" id="SM00385">
    <property type="entry name" value="CYCLIN"/>
    <property type="match status" value="2"/>
</dbReference>
<organism evidence="6">
    <name type="scientific">Aphanomyces invadans</name>
    <dbReference type="NCBI Taxonomy" id="157072"/>
    <lineage>
        <taxon>Eukaryota</taxon>
        <taxon>Sar</taxon>
        <taxon>Stramenopiles</taxon>
        <taxon>Oomycota</taxon>
        <taxon>Saprolegniomycetes</taxon>
        <taxon>Saprolegniales</taxon>
        <taxon>Verrucalvaceae</taxon>
        <taxon>Aphanomyces</taxon>
    </lineage>
</organism>
<evidence type="ECO:0008006" key="7">
    <source>
        <dbReference type="Google" id="ProtNLM"/>
    </source>
</evidence>
<evidence type="ECO:0000256" key="2">
    <source>
        <dbReference type="RuleBase" id="RU000383"/>
    </source>
</evidence>
<dbReference type="InterPro" id="IPR004367">
    <property type="entry name" value="Cyclin_C-dom"/>
</dbReference>
<dbReference type="VEuPathDB" id="FungiDB:H310_08558"/>
<dbReference type="eggNOG" id="KOG0654">
    <property type="taxonomic scope" value="Eukaryota"/>
</dbReference>
<dbReference type="Pfam" id="PF02984">
    <property type="entry name" value="Cyclin_C"/>
    <property type="match status" value="1"/>
</dbReference>
<dbReference type="OrthoDB" id="285802at2759"/>
<dbReference type="InterPro" id="IPR013763">
    <property type="entry name" value="Cyclin-like_dom"/>
</dbReference>
<evidence type="ECO:0000259" key="5">
    <source>
        <dbReference type="SMART" id="SM01332"/>
    </source>
</evidence>
<keyword evidence="1 2" id="KW-0195">Cyclin</keyword>
<accession>A0A024TYB2</accession>
<dbReference type="InterPro" id="IPR006671">
    <property type="entry name" value="Cyclin_N"/>
</dbReference>
<dbReference type="EMBL" id="KI913968">
    <property type="protein sequence ID" value="ETV99155.1"/>
    <property type="molecule type" value="Genomic_DNA"/>
</dbReference>
<evidence type="ECO:0000256" key="1">
    <source>
        <dbReference type="ARBA" id="ARBA00023127"/>
    </source>
</evidence>
<dbReference type="RefSeq" id="XP_008872583.1">
    <property type="nucleotide sequence ID" value="XM_008874361.1"/>
</dbReference>
<dbReference type="PANTHER" id="PTHR10177">
    <property type="entry name" value="CYCLINS"/>
    <property type="match status" value="1"/>
</dbReference>
<feature type="region of interest" description="Disordered" evidence="3">
    <location>
        <begin position="1"/>
        <end position="24"/>
    </location>
</feature>
<feature type="domain" description="Cyclin-like" evidence="4">
    <location>
        <begin position="81"/>
        <end position="169"/>
    </location>
</feature>
<feature type="domain" description="Cyclin-like" evidence="4">
    <location>
        <begin position="197"/>
        <end position="281"/>
    </location>
</feature>
<dbReference type="Gene3D" id="1.10.472.10">
    <property type="entry name" value="Cyclin-like"/>
    <property type="match status" value="2"/>
</dbReference>
<dbReference type="SUPFAM" id="SSF47954">
    <property type="entry name" value="Cyclin-like"/>
    <property type="match status" value="2"/>
</dbReference>
<dbReference type="CDD" id="cd20529">
    <property type="entry name" value="CYCLIN_CCNJ-like_rpt2"/>
    <property type="match status" value="1"/>
</dbReference>
<dbReference type="AlphaFoldDB" id="A0A024TYB2"/>
<feature type="compositionally biased region" description="Low complexity" evidence="3">
    <location>
        <begin position="10"/>
        <end position="21"/>
    </location>
</feature>
<dbReference type="InterPro" id="IPR036915">
    <property type="entry name" value="Cyclin-like_sf"/>
</dbReference>
<name>A0A024TYB2_9STRA</name>
<dbReference type="Pfam" id="PF00134">
    <property type="entry name" value="Cyclin_N"/>
    <property type="match status" value="1"/>
</dbReference>
<evidence type="ECO:0000259" key="4">
    <source>
        <dbReference type="SMART" id="SM00385"/>
    </source>
</evidence>
<sequence>MPSTAPPRGRALSTTRSSASSMTNLSCEEHFDTATMQTASPDDVDMELVDEWYSSMLAQERAQFQYAPQPHYLKVRLILVDWTCDVGEELELPKLVVHTAIHYLDRLLNAPCALPPQSKLQLVCLVCLWIATKFASVDCEVPTIEEIYAYGHQQYSVDEIKAYEMAMLKALQWQLHVLTPIHFTEFYLTSPPLFPDDDINGYQLTDPAAYATVYAKHVEFLTEMCLQEYAFNQWLPSVLATAMLCVARRIVHITPVWREEIEMGSGYVVEEIQDCFHAMWSHYLHHFSKGTQDEPSPSSVAAVAHHHH</sequence>
<protein>
    <recommendedName>
        <fullName evidence="7">Cyclin N-terminal domain-containing protein</fullName>
    </recommendedName>
</protein>
<dbReference type="GeneID" id="20085608"/>
<proteinExistence type="inferred from homology"/>